<organism evidence="2">
    <name type="scientific">Panine betaherpesvirus 2</name>
    <name type="common">Chimpanzee cytomegalovirus</name>
    <dbReference type="NCBI Taxonomy" id="188763"/>
    <lineage>
        <taxon>Viruses</taxon>
        <taxon>Duplodnaviria</taxon>
        <taxon>Heunggongvirae</taxon>
        <taxon>Peploviricota</taxon>
        <taxon>Herviviricetes</taxon>
        <taxon>Herpesvirales</taxon>
        <taxon>Orthoherpesviridae</taxon>
        <taxon>Betaherpesvirinae</taxon>
        <taxon>Cytomegalovirus</taxon>
        <taxon>Cytomegalovirus paninebeta2</taxon>
    </lineage>
</organism>
<dbReference type="EMBL" id="MZ151943">
    <property type="protein sequence ID" value="QXV67926.1"/>
    <property type="molecule type" value="Genomic_DNA"/>
</dbReference>
<evidence type="ECO:0000256" key="1">
    <source>
        <dbReference type="SAM" id="MobiDB-lite"/>
    </source>
</evidence>
<name>A0A8F7PMS7_9BETA</name>
<feature type="compositionally biased region" description="Pro residues" evidence="1">
    <location>
        <begin position="331"/>
        <end position="347"/>
    </location>
</feature>
<evidence type="ECO:0000313" key="2">
    <source>
        <dbReference type="EMBL" id="QXV67926.1"/>
    </source>
</evidence>
<protein>
    <submittedName>
        <fullName evidence="2">Membrane protein US30</fullName>
    </submittedName>
</protein>
<proteinExistence type="predicted"/>
<dbReference type="InterPro" id="IPR035121">
    <property type="entry name" value="US30-like"/>
</dbReference>
<accession>A0A8F7PMS7</accession>
<sequence>MGNPASLLDPRMRRRDPELPLPSRLLAPVAPTASTRSLLAKNMELRFSLAWIWFPSLCLLLLRNPADACLVDVGSQVTIREQCRLQNGAMISGGVLEGNFSGGAVLELDYEGLDYLGEGQRMQLHLSGLEKEDAAAASASSHRGHHHGRLRWSFYVQQRQPKYGIHRRVVRLRVLSSEEQGRFDLPTSCAHQKRYHPLRDGEDNHDDDGSATHASHYNLLGALLVWIGSGLNIVWWTGMVLLAMDALGLGERWLRQALHHGETQQRSRAQALQHERDMFWQRRKRAKRSRAASEDGSVSPVLKISQEEKVRHLVALPWGGTQTALVTGEPLPSPPPLPDLPPVPSSAPPVLLSQRPPEYSELPPV</sequence>
<feature type="region of interest" description="Disordered" evidence="1">
    <location>
        <begin position="324"/>
        <end position="365"/>
    </location>
</feature>
<dbReference type="OrthoDB" id="32073at10239"/>
<reference evidence="2" key="1">
    <citation type="submission" date="2021-05" db="EMBL/GenBank/DDBJ databases">
        <title>Cloning and multi-omic analysis of chimpanzee cytomegalovirus: a resource for comparative functional genomics.</title>
        <authorList>
            <person name="Phan Q.V."/>
        </authorList>
    </citation>
    <scope>NUCLEOTIDE SEQUENCE</scope>
    <source>
        <strain evidence="2">Heberling</strain>
    </source>
</reference>
<dbReference type="Pfam" id="PF17624">
    <property type="entry name" value="US30"/>
    <property type="match status" value="1"/>
</dbReference>
<gene>
    <name evidence="2" type="primary">US30</name>
    <name evidence="2" type="ORF">CCMVgp160</name>
</gene>